<comment type="cofactor">
    <cofactor evidence="1">
        <name>Mg(2+)</name>
        <dbReference type="ChEBI" id="CHEBI:18420"/>
    </cofactor>
</comment>
<comment type="caution">
    <text evidence="2">The sequence shown here is derived from an EMBL/GenBank/DDBJ whole genome shotgun (WGS) entry which is preliminary data.</text>
</comment>
<keyword evidence="3" id="KW-1185">Reference proteome</keyword>
<dbReference type="InterPro" id="IPR000760">
    <property type="entry name" value="Inositol_monophosphatase-like"/>
</dbReference>
<sequence length="280" mass="29426">MSSIDTELEHALEAAQRAMDSTDAILRRLDQEPREVSVKTDGSLLTRADLAVEDAVRAELSPYAPGTEVFGEERSGRAAVRALLAGEVDGWLVDPIDHTRHFARSDPEFGTLLAYVRDGEPVVGVISAPLLGIRAWARRGGGAFVNGEAVRVSDRHDLARAEVAFAGFVEWTTGAPHRNLGAVLARSSYPHGTRGGFLQHVRVADGSVDVAVEPWGEAWDLLPGALIVAEAGGRATALNGGPAGRASDGGFVISNGPLHDEVLALLRTGGPGADGGKHPE</sequence>
<evidence type="ECO:0000313" key="2">
    <source>
        <dbReference type="EMBL" id="MBB5130243.1"/>
    </source>
</evidence>
<dbReference type="GO" id="GO:0046872">
    <property type="term" value="F:metal ion binding"/>
    <property type="evidence" value="ECO:0007669"/>
    <property type="project" value="UniProtKB-KW"/>
</dbReference>
<dbReference type="CDD" id="cd01637">
    <property type="entry name" value="IMPase_like"/>
    <property type="match status" value="1"/>
</dbReference>
<protein>
    <submittedName>
        <fullName evidence="2">Histidinol-phosphatase</fullName>
        <ecNumber evidence="2">3.1.3.15</ecNumber>
    </submittedName>
</protein>
<dbReference type="GO" id="GO:0004401">
    <property type="term" value="F:histidinol-phosphatase activity"/>
    <property type="evidence" value="ECO:0007669"/>
    <property type="project" value="UniProtKB-EC"/>
</dbReference>
<dbReference type="Gene3D" id="3.40.190.80">
    <property type="match status" value="1"/>
</dbReference>
<name>A0A7W8BXX1_9ACTN</name>
<gene>
    <name evidence="2" type="ORF">FHS32_007040</name>
</gene>
<dbReference type="PANTHER" id="PTHR20854:SF4">
    <property type="entry name" value="INOSITOL-1-MONOPHOSPHATASE-RELATED"/>
    <property type="match status" value="1"/>
</dbReference>
<dbReference type="GO" id="GO:0007165">
    <property type="term" value="P:signal transduction"/>
    <property type="evidence" value="ECO:0007669"/>
    <property type="project" value="TreeGrafter"/>
</dbReference>
<dbReference type="Proteomes" id="UP000568022">
    <property type="component" value="Unassembled WGS sequence"/>
</dbReference>
<dbReference type="PRINTS" id="PR00377">
    <property type="entry name" value="IMPHPHTASES"/>
</dbReference>
<dbReference type="Pfam" id="PF00459">
    <property type="entry name" value="Inositol_P"/>
    <property type="match status" value="1"/>
</dbReference>
<evidence type="ECO:0000313" key="3">
    <source>
        <dbReference type="Proteomes" id="UP000568022"/>
    </source>
</evidence>
<accession>A0A7W8BXX1</accession>
<proteinExistence type="predicted"/>
<dbReference type="PANTHER" id="PTHR20854">
    <property type="entry name" value="INOSITOL MONOPHOSPHATASE"/>
    <property type="match status" value="1"/>
</dbReference>
<dbReference type="SUPFAM" id="SSF56655">
    <property type="entry name" value="Carbohydrate phosphatase"/>
    <property type="match status" value="1"/>
</dbReference>
<feature type="binding site" evidence="1">
    <location>
        <position position="97"/>
    </location>
    <ligand>
        <name>Mg(2+)</name>
        <dbReference type="ChEBI" id="CHEBI:18420"/>
        <label>1</label>
        <note>catalytic</note>
    </ligand>
</feature>
<feature type="binding site" evidence="1">
    <location>
        <position position="94"/>
    </location>
    <ligand>
        <name>Mg(2+)</name>
        <dbReference type="ChEBI" id="CHEBI:18420"/>
        <label>1</label>
        <note>catalytic</note>
    </ligand>
</feature>
<keyword evidence="1" id="KW-0479">Metal-binding</keyword>
<evidence type="ECO:0000256" key="1">
    <source>
        <dbReference type="PIRSR" id="PIRSR600760-2"/>
    </source>
</evidence>
<dbReference type="AlphaFoldDB" id="A0A7W8BXX1"/>
<dbReference type="EC" id="3.1.3.15" evidence="2"/>
<organism evidence="2 3">
    <name type="scientific">Streptomyces griseoloalbus</name>
    <dbReference type="NCBI Taxonomy" id="67303"/>
    <lineage>
        <taxon>Bacteria</taxon>
        <taxon>Bacillati</taxon>
        <taxon>Actinomycetota</taxon>
        <taxon>Actinomycetes</taxon>
        <taxon>Kitasatosporales</taxon>
        <taxon>Streptomycetaceae</taxon>
        <taxon>Streptomyces</taxon>
    </lineage>
</organism>
<feature type="binding site" evidence="1">
    <location>
        <position position="96"/>
    </location>
    <ligand>
        <name>Mg(2+)</name>
        <dbReference type="ChEBI" id="CHEBI:18420"/>
        <label>1</label>
        <note>catalytic</note>
    </ligand>
</feature>
<dbReference type="GO" id="GO:0008934">
    <property type="term" value="F:inositol monophosphate 1-phosphatase activity"/>
    <property type="evidence" value="ECO:0007669"/>
    <property type="project" value="TreeGrafter"/>
</dbReference>
<keyword evidence="2" id="KW-0378">Hydrolase</keyword>
<dbReference type="Gene3D" id="3.30.540.10">
    <property type="entry name" value="Fructose-1,6-Bisphosphatase, subunit A, domain 1"/>
    <property type="match status" value="1"/>
</dbReference>
<feature type="binding site" evidence="1">
    <location>
        <position position="72"/>
    </location>
    <ligand>
        <name>Mg(2+)</name>
        <dbReference type="ChEBI" id="CHEBI:18420"/>
        <label>1</label>
        <note>catalytic</note>
    </ligand>
</feature>
<dbReference type="EMBL" id="JACHJE010000031">
    <property type="protein sequence ID" value="MBB5130243.1"/>
    <property type="molecule type" value="Genomic_DNA"/>
</dbReference>
<feature type="binding site" evidence="1">
    <location>
        <position position="220"/>
    </location>
    <ligand>
        <name>Mg(2+)</name>
        <dbReference type="ChEBI" id="CHEBI:18420"/>
        <label>2</label>
    </ligand>
</feature>
<dbReference type="GO" id="GO:0006020">
    <property type="term" value="P:inositol metabolic process"/>
    <property type="evidence" value="ECO:0007669"/>
    <property type="project" value="TreeGrafter"/>
</dbReference>
<reference evidence="2 3" key="1">
    <citation type="submission" date="2020-08" db="EMBL/GenBank/DDBJ databases">
        <title>Genomic Encyclopedia of Type Strains, Phase III (KMG-III): the genomes of soil and plant-associated and newly described type strains.</title>
        <authorList>
            <person name="Whitman W."/>
        </authorList>
    </citation>
    <scope>NUCLEOTIDE SEQUENCE [LARGE SCALE GENOMIC DNA]</scope>
    <source>
        <strain evidence="2 3">CECT 3226</strain>
    </source>
</reference>
<keyword evidence="1" id="KW-0460">Magnesium</keyword>